<evidence type="ECO:0000259" key="4">
    <source>
        <dbReference type="Pfam" id="PF00149"/>
    </source>
</evidence>
<evidence type="ECO:0000256" key="3">
    <source>
        <dbReference type="ARBA" id="ARBA00023211"/>
    </source>
</evidence>
<dbReference type="InterPro" id="IPR051134">
    <property type="entry name" value="PPP_phosphatase"/>
</dbReference>
<dbReference type="AlphaFoldDB" id="A0A6G1DUP1"/>
<feature type="non-terminal residue" evidence="5">
    <location>
        <position position="1"/>
    </location>
</feature>
<evidence type="ECO:0000256" key="1">
    <source>
        <dbReference type="ARBA" id="ARBA00001936"/>
    </source>
</evidence>
<dbReference type="InterPro" id="IPR029052">
    <property type="entry name" value="Metallo-depent_PP-like"/>
</dbReference>
<sequence length="117" mass="13775">AEESLWRVALENSTWRDHFGQLTEVHIQKTIGEFWLREWNIITHDVKLKPLLFNGDFVDRGSFSPEIILAPFAFRCLYPTGIYLARGYHESKSMNKIYGFEEVKSKLSDKFIELFSE</sequence>
<comment type="caution">
    <text evidence="5">The sequence shown here is derived from an EMBL/GenBank/DDBJ whole genome shotgun (WGS) entry which is preliminary data.</text>
</comment>
<keyword evidence="2" id="KW-0479">Metal-binding</keyword>
<dbReference type="PANTHER" id="PTHR45668:SF5">
    <property type="entry name" value="SERINE_THREONINE-PROTEIN PHOSPHATASE 5"/>
    <property type="match status" value="1"/>
</dbReference>
<protein>
    <recommendedName>
        <fullName evidence="4">Calcineurin-like phosphoesterase domain-containing protein</fullName>
    </recommendedName>
</protein>
<comment type="cofactor">
    <cofactor evidence="1">
        <name>Mn(2+)</name>
        <dbReference type="ChEBI" id="CHEBI:29035"/>
    </cofactor>
</comment>
<gene>
    <name evidence="5" type="ORF">E2562_000565</name>
</gene>
<dbReference type="PANTHER" id="PTHR45668">
    <property type="entry name" value="SERINE/THREONINE-PROTEIN PHOSPHATASE 5-RELATED"/>
    <property type="match status" value="1"/>
</dbReference>
<name>A0A6G1DUP1_9ORYZ</name>
<dbReference type="Pfam" id="PF00149">
    <property type="entry name" value="Metallophos"/>
    <property type="match status" value="1"/>
</dbReference>
<dbReference type="PRINTS" id="PR00114">
    <property type="entry name" value="STPHPHTASE"/>
</dbReference>
<dbReference type="Proteomes" id="UP000479710">
    <property type="component" value="Unassembled WGS sequence"/>
</dbReference>
<accession>A0A6G1DUP1</accession>
<dbReference type="OrthoDB" id="445564at2759"/>
<dbReference type="Gene3D" id="3.60.21.10">
    <property type="match status" value="1"/>
</dbReference>
<organism evidence="5 6">
    <name type="scientific">Oryza meyeriana var. granulata</name>
    <dbReference type="NCBI Taxonomy" id="110450"/>
    <lineage>
        <taxon>Eukaryota</taxon>
        <taxon>Viridiplantae</taxon>
        <taxon>Streptophyta</taxon>
        <taxon>Embryophyta</taxon>
        <taxon>Tracheophyta</taxon>
        <taxon>Spermatophyta</taxon>
        <taxon>Magnoliopsida</taxon>
        <taxon>Liliopsida</taxon>
        <taxon>Poales</taxon>
        <taxon>Poaceae</taxon>
        <taxon>BOP clade</taxon>
        <taxon>Oryzoideae</taxon>
        <taxon>Oryzeae</taxon>
        <taxon>Oryzinae</taxon>
        <taxon>Oryza</taxon>
        <taxon>Oryza meyeriana</taxon>
    </lineage>
</organism>
<dbReference type="InterPro" id="IPR006186">
    <property type="entry name" value="Ser/Thr-sp_prot-phosphatase"/>
</dbReference>
<dbReference type="EMBL" id="SPHZ02000005">
    <property type="protein sequence ID" value="KAF0915922.1"/>
    <property type="molecule type" value="Genomic_DNA"/>
</dbReference>
<dbReference type="GO" id="GO:0016787">
    <property type="term" value="F:hydrolase activity"/>
    <property type="evidence" value="ECO:0007669"/>
    <property type="project" value="InterPro"/>
</dbReference>
<dbReference type="GO" id="GO:0046872">
    <property type="term" value="F:metal ion binding"/>
    <property type="evidence" value="ECO:0007669"/>
    <property type="project" value="UniProtKB-KW"/>
</dbReference>
<keyword evidence="3" id="KW-0464">Manganese</keyword>
<feature type="domain" description="Calcineurin-like phosphoesterase" evidence="4">
    <location>
        <begin position="51"/>
        <end position="114"/>
    </location>
</feature>
<evidence type="ECO:0000313" key="5">
    <source>
        <dbReference type="EMBL" id="KAF0915922.1"/>
    </source>
</evidence>
<keyword evidence="6" id="KW-1185">Reference proteome</keyword>
<evidence type="ECO:0000256" key="2">
    <source>
        <dbReference type="ARBA" id="ARBA00022723"/>
    </source>
</evidence>
<reference evidence="5 6" key="1">
    <citation type="submission" date="2019-11" db="EMBL/GenBank/DDBJ databases">
        <title>Whole genome sequence of Oryza granulata.</title>
        <authorList>
            <person name="Li W."/>
        </authorList>
    </citation>
    <scope>NUCLEOTIDE SEQUENCE [LARGE SCALE GENOMIC DNA]</scope>
    <source>
        <strain evidence="6">cv. Menghai</strain>
        <tissue evidence="5">Leaf</tissue>
    </source>
</reference>
<feature type="non-terminal residue" evidence="5">
    <location>
        <position position="117"/>
    </location>
</feature>
<dbReference type="InterPro" id="IPR004843">
    <property type="entry name" value="Calcineurin-like_PHP"/>
</dbReference>
<proteinExistence type="predicted"/>
<evidence type="ECO:0000313" key="6">
    <source>
        <dbReference type="Proteomes" id="UP000479710"/>
    </source>
</evidence>
<dbReference type="SUPFAM" id="SSF56300">
    <property type="entry name" value="Metallo-dependent phosphatases"/>
    <property type="match status" value="1"/>
</dbReference>